<dbReference type="CDD" id="cd00111">
    <property type="entry name" value="Trefoil"/>
    <property type="match status" value="1"/>
</dbReference>
<comment type="caution">
    <text evidence="8">Lacks conserved residue(s) required for the propagation of feature annotation.</text>
</comment>
<feature type="chain" id="PRO_5045023174" evidence="10">
    <location>
        <begin position="26"/>
        <end position="845"/>
    </location>
</feature>
<dbReference type="InterPro" id="IPR011013">
    <property type="entry name" value="Gal_mutarotase_sf_dom"/>
</dbReference>
<organism evidence="12 13">
    <name type="scientific">Limulus polyphemus</name>
    <name type="common">Atlantic horseshoe crab</name>
    <dbReference type="NCBI Taxonomy" id="6850"/>
    <lineage>
        <taxon>Eukaryota</taxon>
        <taxon>Metazoa</taxon>
        <taxon>Ecdysozoa</taxon>
        <taxon>Arthropoda</taxon>
        <taxon>Chelicerata</taxon>
        <taxon>Merostomata</taxon>
        <taxon>Xiphosura</taxon>
        <taxon>Limulidae</taxon>
        <taxon>Limulus</taxon>
    </lineage>
</organism>
<dbReference type="Gene3D" id="2.60.40.1180">
    <property type="entry name" value="Golgi alpha-mannosidase II"/>
    <property type="match status" value="2"/>
</dbReference>
<keyword evidence="7 9" id="KW-0326">Glycosidase</keyword>
<dbReference type="GeneID" id="106462043"/>
<evidence type="ECO:0000256" key="7">
    <source>
        <dbReference type="ARBA" id="ARBA00023295"/>
    </source>
</evidence>
<gene>
    <name evidence="13 14" type="primary">LOC106462043</name>
</gene>
<dbReference type="InterPro" id="IPR000519">
    <property type="entry name" value="P_trefoil_dom"/>
</dbReference>
<evidence type="ECO:0000256" key="5">
    <source>
        <dbReference type="ARBA" id="ARBA00023157"/>
    </source>
</evidence>
<accession>A0ABM1SN18</accession>
<dbReference type="Pfam" id="PF00088">
    <property type="entry name" value="Trefoil"/>
    <property type="match status" value="1"/>
</dbReference>
<dbReference type="InterPro" id="IPR013780">
    <property type="entry name" value="Glyco_hydro_b"/>
</dbReference>
<keyword evidence="12" id="KW-1185">Reference proteome</keyword>
<dbReference type="Pfam" id="PF21365">
    <property type="entry name" value="Glyco_hydro_31_3rd"/>
    <property type="match status" value="1"/>
</dbReference>
<protein>
    <submittedName>
        <fullName evidence="13 14">Sucrase-isomaltase, intestinal-like</fullName>
    </submittedName>
</protein>
<dbReference type="Pfam" id="PF01055">
    <property type="entry name" value="Glyco_hydro_31_2nd"/>
    <property type="match status" value="1"/>
</dbReference>
<dbReference type="InterPro" id="IPR030458">
    <property type="entry name" value="Glyco_hydro_31_AS"/>
</dbReference>
<dbReference type="SUPFAM" id="SSF51011">
    <property type="entry name" value="Glycosyl hydrolase domain"/>
    <property type="match status" value="1"/>
</dbReference>
<dbReference type="CDD" id="cd14752">
    <property type="entry name" value="GH31_N"/>
    <property type="match status" value="1"/>
</dbReference>
<comment type="subcellular location">
    <subcellularLocation>
        <location evidence="1">Membrane</location>
    </subcellularLocation>
</comment>
<dbReference type="PANTHER" id="PTHR22762">
    <property type="entry name" value="ALPHA-GLUCOSIDASE"/>
    <property type="match status" value="1"/>
</dbReference>
<evidence type="ECO:0000256" key="9">
    <source>
        <dbReference type="RuleBase" id="RU361185"/>
    </source>
</evidence>
<evidence type="ECO:0000259" key="11">
    <source>
        <dbReference type="PROSITE" id="PS51448"/>
    </source>
</evidence>
<evidence type="ECO:0000256" key="3">
    <source>
        <dbReference type="ARBA" id="ARBA00022801"/>
    </source>
</evidence>
<reference evidence="13 14" key="1">
    <citation type="submission" date="2025-05" db="UniProtKB">
        <authorList>
            <consortium name="RefSeq"/>
        </authorList>
    </citation>
    <scope>IDENTIFICATION</scope>
    <source>
        <tissue evidence="13 14">Muscle</tissue>
    </source>
</reference>
<feature type="signal peptide" evidence="10">
    <location>
        <begin position="1"/>
        <end position="25"/>
    </location>
</feature>
<dbReference type="SUPFAM" id="SSF51445">
    <property type="entry name" value="(Trans)glycosidases"/>
    <property type="match status" value="1"/>
</dbReference>
<dbReference type="RefSeq" id="XP_022245029.1">
    <property type="nucleotide sequence ID" value="XM_022389321.1"/>
</dbReference>
<dbReference type="InterPro" id="IPR044913">
    <property type="entry name" value="P_trefoil_dom_sf"/>
</dbReference>
<keyword evidence="3 9" id="KW-0378">Hydrolase</keyword>
<name>A0ABM1SN18_LIMPO</name>
<dbReference type="Gene3D" id="2.60.40.1760">
    <property type="entry name" value="glycosyl hydrolase (family 31)"/>
    <property type="match status" value="1"/>
</dbReference>
<dbReference type="RefSeq" id="XP_022245024.1">
    <property type="nucleotide sequence ID" value="XM_022389316.1"/>
</dbReference>
<dbReference type="Gene3D" id="4.10.110.10">
    <property type="entry name" value="Spasmolytic Protein, domain 1"/>
    <property type="match status" value="1"/>
</dbReference>
<keyword evidence="5" id="KW-1015">Disulfide bond</keyword>
<dbReference type="PANTHER" id="PTHR22762:SF133">
    <property type="entry name" value="P-TYPE DOMAIN-CONTAINING PROTEIN"/>
    <property type="match status" value="1"/>
</dbReference>
<evidence type="ECO:0000256" key="10">
    <source>
        <dbReference type="SAM" id="SignalP"/>
    </source>
</evidence>
<feature type="domain" description="P-type" evidence="11">
    <location>
        <begin position="28"/>
        <end position="73"/>
    </location>
</feature>
<dbReference type="PROSITE" id="PS51448">
    <property type="entry name" value="P_TREFOIL_2"/>
    <property type="match status" value="1"/>
</dbReference>
<evidence type="ECO:0000313" key="14">
    <source>
        <dbReference type="RefSeq" id="XP_022245029.1"/>
    </source>
</evidence>
<evidence type="ECO:0000313" key="12">
    <source>
        <dbReference type="Proteomes" id="UP000694941"/>
    </source>
</evidence>
<dbReference type="SUPFAM" id="SSF74650">
    <property type="entry name" value="Galactose mutarotase-like"/>
    <property type="match status" value="1"/>
</dbReference>
<evidence type="ECO:0000313" key="13">
    <source>
        <dbReference type="RefSeq" id="XP_022245024.1"/>
    </source>
</evidence>
<evidence type="ECO:0000256" key="1">
    <source>
        <dbReference type="ARBA" id="ARBA00004370"/>
    </source>
</evidence>
<comment type="similarity">
    <text evidence="2 9">Belongs to the glycosyl hydrolase 31 family.</text>
</comment>
<dbReference type="InterPro" id="IPR048395">
    <property type="entry name" value="Glyco_hydro_31_C"/>
</dbReference>
<sequence length="845" mass="96662">MMPRLHRSITSGLLIIWILSLTVYGGPLQADSSLDRIDCLPGGVEYGEDACLRKGCVWDPNVSNGIPHCFVPKKGYGYKVASAKLEYGRSFSVELERIAVDKSLYGGDYDRITFEVTYISNEILRFKLRDMENKRFQVPVQEKFELLNDLPEISTLAYKIDFNETIGEQFSFAIRRHYDNTILWDTSIGGLTFADQFLQIATYLPTENIYGFGENVHESFRHNMQYKTWALFSRDEPPSNGNINLYGVHPFYTCLENNGKSHGVLLLNSNAMDYTLLPAPALSYRAIGGILDFFVFVGETPEDVIFHYTSLIGRPVMPPYWALGFQISRYGYNNIGSMMAAVERTKNNNIPLDVQHADIDHMNNEKDFTWDEDNFPDLDKYMEREKEKGMHFIIILDPALVANDSSYEPYFEGLSRKVYITWPEDIPEEDRDYPPNVDTSTGIMFGKVWPPGPVAFPDFFKKETQEWWVEQIVKYYNNGLKFDGIWIDMNEPANFGTNHDIPWYCHDKENPGVCWSLHCPINKYDDPPYKTYAAYAYGKDVRLSDKTVCLAGTQGNNDMYRHYDVHSIYAWGQVIATLEAAHRATGQRSIVITRNTYPSFGQWAGHWLGDNFSRWVDLHRSIIGMLEFNLFGIPYVGADICGFFDVPSPEMCKRWQQLGAFYPFSRNHNGLNNPEQDPGAFGDEVAIPARRALEIRYRLLPYIYTLFYFSSLLGSTVVRPVFHEFPTDKNTFGIDRQFLWGPAVLISPVLEEGQTVVKAYLPNDVWYNYKTGQKETEVGKEIQITDLEDPPIHIRGGFILPAQDPGLNTAESRKNPMSLLVYLKDGQAVGDLFWDDGVSVGKKKS</sequence>
<keyword evidence="4" id="KW-0472">Membrane</keyword>
<evidence type="ECO:0000256" key="4">
    <source>
        <dbReference type="ARBA" id="ARBA00023136"/>
    </source>
</evidence>
<evidence type="ECO:0000256" key="2">
    <source>
        <dbReference type="ARBA" id="ARBA00007806"/>
    </source>
</evidence>
<keyword evidence="6" id="KW-0325">Glycoprotein</keyword>
<evidence type="ECO:0000256" key="8">
    <source>
        <dbReference type="PROSITE-ProRule" id="PRU00779"/>
    </source>
</evidence>
<dbReference type="CDD" id="cd06602">
    <property type="entry name" value="GH31_MGAM_SI_GAA"/>
    <property type="match status" value="1"/>
</dbReference>
<dbReference type="PROSITE" id="PS00129">
    <property type="entry name" value="GLYCOSYL_HYDROL_F31_1"/>
    <property type="match status" value="1"/>
</dbReference>
<dbReference type="InterPro" id="IPR017853">
    <property type="entry name" value="GH"/>
</dbReference>
<dbReference type="InterPro" id="IPR000322">
    <property type="entry name" value="Glyco_hydro_31_TIM"/>
</dbReference>
<dbReference type="SUPFAM" id="SSF57492">
    <property type="entry name" value="Trefoil"/>
    <property type="match status" value="1"/>
</dbReference>
<proteinExistence type="inferred from homology"/>
<keyword evidence="10" id="KW-0732">Signal</keyword>
<evidence type="ECO:0000256" key="6">
    <source>
        <dbReference type="ARBA" id="ARBA00023180"/>
    </source>
</evidence>
<dbReference type="Proteomes" id="UP000694941">
    <property type="component" value="Unplaced"/>
</dbReference>
<dbReference type="Gene3D" id="3.20.20.80">
    <property type="entry name" value="Glycosidases"/>
    <property type="match status" value="1"/>
</dbReference>